<dbReference type="Pfam" id="PF05347">
    <property type="entry name" value="Complex1_LYR"/>
    <property type="match status" value="1"/>
</dbReference>
<dbReference type="PANTHER" id="PTHR47046:SF1">
    <property type="entry name" value="SUCCINATE DEHYDROGENASE ASSEMBLY FACTOR 1, MITOCHONDRIAL"/>
    <property type="match status" value="1"/>
</dbReference>
<dbReference type="InterPro" id="IPR008011">
    <property type="entry name" value="Complex1_LYR_dom"/>
</dbReference>
<feature type="domain" description="Complex 1 LYR protein" evidence="5">
    <location>
        <begin position="9"/>
        <end position="67"/>
    </location>
</feature>
<dbReference type="OrthoDB" id="273010at2759"/>
<dbReference type="EMBL" id="ML977001">
    <property type="protein sequence ID" value="KAF1953898.1"/>
    <property type="molecule type" value="Genomic_DNA"/>
</dbReference>
<dbReference type="AlphaFoldDB" id="A0A6A5TNB5"/>
<comment type="subcellular location">
    <subcellularLocation>
        <location evidence="1">Mitochondrion matrix</location>
    </subcellularLocation>
</comment>
<keyword evidence="7" id="KW-1185">Reference proteome</keyword>
<comment type="similarity">
    <text evidence="4">Belongs to the complex I LYR family. SDHAF1 subfamily.</text>
</comment>
<evidence type="ECO:0000256" key="1">
    <source>
        <dbReference type="ARBA" id="ARBA00004305"/>
    </source>
</evidence>
<dbReference type="PANTHER" id="PTHR47046">
    <property type="entry name" value="SUCCINATE DEHYDROGENASE ASSEMBLY FACTOR 1, MITOCHONDRIAL"/>
    <property type="match status" value="1"/>
</dbReference>
<dbReference type="Proteomes" id="UP000800035">
    <property type="component" value="Unassembled WGS sequence"/>
</dbReference>
<name>A0A6A5TNB5_9PLEO</name>
<dbReference type="InterPro" id="IPR045295">
    <property type="entry name" value="Complex1_LYR_SDHAF1_LYRM8"/>
</dbReference>
<reference evidence="6" key="1">
    <citation type="journal article" date="2020" name="Stud. Mycol.">
        <title>101 Dothideomycetes genomes: a test case for predicting lifestyles and emergence of pathogens.</title>
        <authorList>
            <person name="Haridas S."/>
            <person name="Albert R."/>
            <person name="Binder M."/>
            <person name="Bloem J."/>
            <person name="Labutti K."/>
            <person name="Salamov A."/>
            <person name="Andreopoulos B."/>
            <person name="Baker S."/>
            <person name="Barry K."/>
            <person name="Bills G."/>
            <person name="Bluhm B."/>
            <person name="Cannon C."/>
            <person name="Castanera R."/>
            <person name="Culley D."/>
            <person name="Daum C."/>
            <person name="Ezra D."/>
            <person name="Gonzalez J."/>
            <person name="Henrissat B."/>
            <person name="Kuo A."/>
            <person name="Liang C."/>
            <person name="Lipzen A."/>
            <person name="Lutzoni F."/>
            <person name="Magnuson J."/>
            <person name="Mondo S."/>
            <person name="Nolan M."/>
            <person name="Ohm R."/>
            <person name="Pangilinan J."/>
            <person name="Park H.-J."/>
            <person name="Ramirez L."/>
            <person name="Alfaro M."/>
            <person name="Sun H."/>
            <person name="Tritt A."/>
            <person name="Yoshinaga Y."/>
            <person name="Zwiers L.-H."/>
            <person name="Turgeon B."/>
            <person name="Goodwin S."/>
            <person name="Spatafora J."/>
            <person name="Crous P."/>
            <person name="Grigoriev I."/>
        </authorList>
    </citation>
    <scope>NUCLEOTIDE SEQUENCE</scope>
    <source>
        <strain evidence="6">CBS 675.92</strain>
    </source>
</reference>
<keyword evidence="2" id="KW-0496">Mitochondrion</keyword>
<proteinExistence type="inferred from homology"/>
<dbReference type="GO" id="GO:0034553">
    <property type="term" value="P:mitochondrial respiratory chain complex II assembly"/>
    <property type="evidence" value="ECO:0007669"/>
    <property type="project" value="InterPro"/>
</dbReference>
<evidence type="ECO:0000313" key="6">
    <source>
        <dbReference type="EMBL" id="KAF1953898.1"/>
    </source>
</evidence>
<evidence type="ECO:0000256" key="4">
    <source>
        <dbReference type="ARBA" id="ARBA00025715"/>
    </source>
</evidence>
<dbReference type="InterPro" id="IPR052687">
    <property type="entry name" value="SDHAF1"/>
</dbReference>
<dbReference type="CDD" id="cd20268">
    <property type="entry name" value="Complex1_LYR_SDHAF1_LYRM8"/>
    <property type="match status" value="1"/>
</dbReference>
<evidence type="ECO:0000256" key="3">
    <source>
        <dbReference type="ARBA" id="ARBA00023186"/>
    </source>
</evidence>
<dbReference type="GO" id="GO:0005759">
    <property type="term" value="C:mitochondrial matrix"/>
    <property type="evidence" value="ECO:0007669"/>
    <property type="project" value="UniProtKB-SubCell"/>
</dbReference>
<gene>
    <name evidence="6" type="ORF">CC80DRAFT_494152</name>
</gene>
<keyword evidence="3" id="KW-0143">Chaperone</keyword>
<organism evidence="6 7">
    <name type="scientific">Byssothecium circinans</name>
    <dbReference type="NCBI Taxonomy" id="147558"/>
    <lineage>
        <taxon>Eukaryota</taxon>
        <taxon>Fungi</taxon>
        <taxon>Dikarya</taxon>
        <taxon>Ascomycota</taxon>
        <taxon>Pezizomycotina</taxon>
        <taxon>Dothideomycetes</taxon>
        <taxon>Pleosporomycetidae</taxon>
        <taxon>Pleosporales</taxon>
        <taxon>Massarineae</taxon>
        <taxon>Massarinaceae</taxon>
        <taxon>Byssothecium</taxon>
    </lineage>
</organism>
<accession>A0A6A5TNB5</accession>
<evidence type="ECO:0000256" key="2">
    <source>
        <dbReference type="ARBA" id="ARBA00023128"/>
    </source>
</evidence>
<evidence type="ECO:0000259" key="5">
    <source>
        <dbReference type="Pfam" id="PF05347"/>
    </source>
</evidence>
<sequence>MGKLSGLQRDVLRLYRECLRGVRGKPADTRANFRELTRSEFRKHATINKKDFGTIEYLLRRGRRQLETYSEPGITNVSR</sequence>
<evidence type="ECO:0000313" key="7">
    <source>
        <dbReference type="Proteomes" id="UP000800035"/>
    </source>
</evidence>
<protein>
    <recommendedName>
        <fullName evidence="5">Complex 1 LYR protein domain-containing protein</fullName>
    </recommendedName>
</protein>